<proteinExistence type="predicted"/>
<evidence type="ECO:0000313" key="6">
    <source>
        <dbReference type="Proteomes" id="UP000001294"/>
    </source>
</evidence>
<feature type="region of interest" description="Disordered" evidence="1">
    <location>
        <begin position="1"/>
        <end position="21"/>
    </location>
</feature>
<evidence type="ECO:0000256" key="1">
    <source>
        <dbReference type="SAM" id="MobiDB-lite"/>
    </source>
</evidence>
<dbReference type="PANTHER" id="PTHR17695:SF11">
    <property type="entry name" value="SMALL SUBUNIT PROCESSOME COMPONENT 20 HOMOLOG"/>
    <property type="match status" value="1"/>
</dbReference>
<dbReference type="EMBL" id="DS995900">
    <property type="protein sequence ID" value="EEA26195.1"/>
    <property type="molecule type" value="Genomic_DNA"/>
</dbReference>
<feature type="compositionally biased region" description="Basic and acidic residues" evidence="1">
    <location>
        <begin position="2583"/>
        <end position="2594"/>
    </location>
</feature>
<dbReference type="InterPro" id="IPR046523">
    <property type="entry name" value="UTP20_dom"/>
</dbReference>
<feature type="region of interest" description="Disordered" evidence="1">
    <location>
        <begin position="2579"/>
        <end position="2622"/>
    </location>
</feature>
<reference evidence="6" key="1">
    <citation type="journal article" date="2015" name="Genome Announc.">
        <title>Genome sequence of the AIDS-associated pathogen Penicillium marneffei (ATCC18224) and its near taxonomic relative Talaromyces stipitatus (ATCC10500).</title>
        <authorList>
            <person name="Nierman W.C."/>
            <person name="Fedorova-Abrams N.D."/>
            <person name="Andrianopoulos A."/>
        </authorList>
    </citation>
    <scope>NUCLEOTIDE SEQUENCE [LARGE SCALE GENOMIC DNA]</scope>
    <source>
        <strain evidence="6">ATCC 18224 / CBS 334.59 / QM 7333</strain>
    </source>
</reference>
<dbReference type="STRING" id="441960.B6QA31"/>
<dbReference type="PANTHER" id="PTHR17695">
    <property type="entry name" value="SMALL SUBUNIT PROCESSOME COMPONENT 20 HOMOLOG"/>
    <property type="match status" value="1"/>
</dbReference>
<dbReference type="InterPro" id="IPR016024">
    <property type="entry name" value="ARM-type_fold"/>
</dbReference>
<dbReference type="GO" id="GO:0030686">
    <property type="term" value="C:90S preribosome"/>
    <property type="evidence" value="ECO:0007669"/>
    <property type="project" value="TreeGrafter"/>
</dbReference>
<name>B6QA31_TALMQ</name>
<keyword evidence="6" id="KW-1185">Reference proteome</keyword>
<dbReference type="Proteomes" id="UP000001294">
    <property type="component" value="Unassembled WGS sequence"/>
</dbReference>
<evidence type="ECO:0000259" key="3">
    <source>
        <dbReference type="Pfam" id="PF20416"/>
    </source>
</evidence>
<dbReference type="PhylomeDB" id="B6QA31"/>
<dbReference type="HOGENOM" id="CLU_000327_0_0_1"/>
<accession>B6QA31</accession>
<feature type="domain" description="U3 small nucleolar RNA-associated protein 20" evidence="3">
    <location>
        <begin position="1696"/>
        <end position="1913"/>
    </location>
</feature>
<dbReference type="Pfam" id="PF07539">
    <property type="entry name" value="UTP20_N"/>
    <property type="match status" value="1"/>
</dbReference>
<gene>
    <name evidence="5" type="ORF">PMAA_072730</name>
</gene>
<dbReference type="Gene3D" id="1.25.10.10">
    <property type="entry name" value="Leucine-rich Repeat Variant"/>
    <property type="match status" value="3"/>
</dbReference>
<dbReference type="GO" id="GO:0032040">
    <property type="term" value="C:small-subunit processome"/>
    <property type="evidence" value="ECO:0007669"/>
    <property type="project" value="TreeGrafter"/>
</dbReference>
<feature type="compositionally biased region" description="Basic residues" evidence="1">
    <location>
        <begin position="2595"/>
        <end position="2610"/>
    </location>
</feature>
<dbReference type="InterPro" id="IPR011430">
    <property type="entry name" value="UTP20_N"/>
</dbReference>
<evidence type="ECO:0000313" key="5">
    <source>
        <dbReference type="EMBL" id="EEA26195.1"/>
    </source>
</evidence>
<dbReference type="InterPro" id="IPR011989">
    <property type="entry name" value="ARM-like"/>
</dbReference>
<sequence>MVAPSLSSRGKPAKFLKKGTETTKSHRFETFSQRVSKLKIDPIHRVRRTDFGEEDGEDDETFSHFRSSLDHWSEMNLSEFFTEFVRRVNSLSENLPQVLYHEEKIMALLVEFIDKRDKLSIEPLLSLLSQFARDLGVRFEKHFATSVTLVASVAASHPDVEVIEWSFTCLAWIFKFLSRLLVPDLRQLLGIMTPYLGKERQKPFVARFAAESMSFLIRKAGLVYHKNKAPLNRAISFLFEDLRNSTESRSLETYKEGLMVMFSESIKGIKGGLYSNASDILKCLIENAIVNDEVQFSLAEEVVCGVLTSIIHVTTSETFSELLKVVCAYVEAGKSENKASHLKLSSHLIFVCVTTRKATRVKDWKEVHQCLLTLLQRALQGLEVHRDSIPRILTSVAYALQLSPMDEMMPFMRPIMEVVSDERLAPYFLSFCSTFSEFGPEKFQIVVLPYFQRFLISSWKAKEEALCLSLIQLEEVGCVTSIPSRPGFIACPAEWRTHILEKLNNPGPLVDEAAMLNAYTKLRAAISLSNDAAFLPQIVQSLHRLVTGSLDESACEDKPLDMFSSGQGFQTYVFLADQCDALDRSLWKSILKVGPGFIRRIPFLEATLNYITRLPNLITESKEDLDSLAGGLIDNLTSPSQPLRLLSLKILLELAKATTGDLQNTIGIAIEIEESELSLQTSRFLSMQVRKLGLLYPQVIDHTWLSRLVPKFCFGLFSKQLAQLWADSAETLKNVSQHAVGEAVVTELCMLWLQHNVDATNDESTDEEPGKNWSDFKCDNALKIESILEAKFEKVNDAKDALIESFNTSHKASDLIPITARARSLQVLHVIPEVAEKRSRQIVPLFLRWASTETDSLKVVETDWKSSEAVGVQEATPIWAYKDRLALLGLFEKFINPRSLFKSSQVYDALLSLTAHGDSAVQKSALKGLFTWKSPGVRPYEENLLNILDESRFREELSVFVHIDDEDSKIEKGHKPDILPILLRLLYGRMISRAASSSGSGGQTGRRKAILRILAQMSEPDFELFVQIAFGVLYDVKLLKDGQIDNECFDSELASERKQVGFLKMVETMLETLQSRMHTYAVKSMEAVFYCLVRASRLLALDSPDLESKAAVLREVRSVGIRCASMIFSIAPDIDWTPFVGLLFTEVINPRLENFAIENAQGISSFHRLFHEWVSAPKSVFYLTRFSKDVIPAVVDTLTVPSARDDVKVFILEQIVQPIINQSTGRAVEESGEMSDISFQAIREEILAPYVDRILGHLSKLLQSSPARPVLVSAVETLSLIAPCVETSSEIASLVRISTYLLRQPQDKISPKTKSGLLHSLQHFIPLSSIDKDPAFAEEVFCTVSSLFDYFKDDQNRNVLSAVLHEFAKHDPELEEVSALCADLNSIDTSKLDSIDYDRRLAAFRKINENLWTSLSPKQWRPLLFNMLYHVKDEHELSIRSSASHGIKRFIERAVDGESSPSSFAALRDSVLLPALQNGVRQRSEQVRSEFVVTLGHFVKLNPTLPSVQDLYVLLVAGDEEASFFNNILHIQQHRRMRALRRLASEASSGKINSSNISSVFFPLVEHFVFNIAEDETAHNLAAEAVATLGGLAEWLEWNQFRAIFRRYRANMTSKPEVERNMIRLLSRMTDALSTAFTQRYPKTNPEDTMEVDGESTPEESVKCRLALTLPAPEKIATELTTHFLPFLTQFVHHKDEAQMSLRLPVAVTSIKLLKLLPEEDMAIRLPAVLLDVCYVLRSKAQDSRDNARKTLADIAIILGPTYFGYILKELRTALARGYQLHVLSFTVHSILVSSTDEFEQGSLDHCLEQAVAIVMDDIFGVVGQEKDAEDYVSQMKEVKSSKSYDSMELLAKNSSVTRLGALIAPLQMLLREKLTAVLVRKIDELFRRIGLGLLRNPGAESRDILVFCYEVIKESYKDTNESQAPSSTESARNRRFLINMKGMKRGEKRGTTSSYLYKLSRFSLDVLRSVLNKYSSLLTANNLAGFLPIVGDAVIQSYEEVKISAMRLLSTIIKLPLPELDRNASTYLAEAVKVVKEAPSTNTEAAQAALKFIASVLRERKTVELRDNHLSYLLKRLSNDIEEPDRQGLTFNFIRAVMDRKFLVPEIYELVDNIARMMVTNQTKAARDLARGVYVHFLLEYPQAKSRWSKQLAFLAKNFEYQHREGRESVMEAVHRLLNKTGGDLGQDIISTFFLPVMLVMANDETSECRQMAGLLLSEFFGRADKERLQIMLKPLHSWLEQTENKQLANTGLQAMRVFFEAEGTGKEKESRFVVETLPELINPIIEDTESEDWETVYFSWQLFLKVCKAVPSVAFSEKCLGLWSSVQESLFYPHAWVKTCAANLVGLWLADLAKTNATEGYANVPLAGKYGLQLDKDGMIKLVRGSIRSMQVPGVSEELAMQSVRNIVFLSRCFTVNSVEFSSKEAEEAKEDGPDDESDAEEEKVDNTEVASPRSLLRYIFQQISNILRRETISGKASALVPKSSTMALLAAVCRHLDADKLIGFLPIILLPLQHLIDPNIPAPRSNDPDFQTGWKSLVTNAQEILDLLQKKLGTTEYVDQMARIQENIRARREQRRAKRRIEAVADPEKFGREKKRKNDRKHVKRKERGQEFRERRRGF</sequence>
<feature type="domain" description="U3 small nucleolar RNA-associated protein 20 N-terminal" evidence="2">
    <location>
        <begin position="879"/>
        <end position="1484"/>
    </location>
</feature>
<evidence type="ECO:0000259" key="4">
    <source>
        <dbReference type="Pfam" id="PF23099"/>
    </source>
</evidence>
<dbReference type="Pfam" id="PF23099">
    <property type="entry name" value="UTP20_C"/>
    <property type="match status" value="1"/>
</dbReference>
<organism evidence="5 6">
    <name type="scientific">Talaromyces marneffei (strain ATCC 18224 / CBS 334.59 / QM 7333)</name>
    <name type="common">Penicillium marneffei</name>
    <dbReference type="NCBI Taxonomy" id="441960"/>
    <lineage>
        <taxon>Eukaryota</taxon>
        <taxon>Fungi</taxon>
        <taxon>Dikarya</taxon>
        <taxon>Ascomycota</taxon>
        <taxon>Pezizomycotina</taxon>
        <taxon>Eurotiomycetes</taxon>
        <taxon>Eurotiomycetidae</taxon>
        <taxon>Eurotiales</taxon>
        <taxon>Trichocomaceae</taxon>
        <taxon>Talaromyces</taxon>
        <taxon>Talaromyces sect. Talaromyces</taxon>
    </lineage>
</organism>
<dbReference type="VEuPathDB" id="FungiDB:PMAA_072730"/>
<dbReference type="InterPro" id="IPR052575">
    <property type="entry name" value="SSU_processome_comp_20"/>
</dbReference>
<dbReference type="InterPro" id="IPR057525">
    <property type="entry name" value="UTP20_C"/>
</dbReference>
<evidence type="ECO:0000259" key="2">
    <source>
        <dbReference type="Pfam" id="PF07539"/>
    </source>
</evidence>
<feature type="domain" description="U3 small nucleolar RNA-associated protein 20 C-terminal" evidence="4">
    <location>
        <begin position="2253"/>
        <end position="2611"/>
    </location>
</feature>
<dbReference type="SUPFAM" id="SSF48371">
    <property type="entry name" value="ARM repeat"/>
    <property type="match status" value="3"/>
</dbReference>
<feature type="compositionally biased region" description="Acidic residues" evidence="1">
    <location>
        <begin position="2430"/>
        <end position="2446"/>
    </location>
</feature>
<feature type="region of interest" description="Disordered" evidence="1">
    <location>
        <begin position="2427"/>
        <end position="2451"/>
    </location>
</feature>
<dbReference type="OrthoDB" id="360653at2759"/>
<dbReference type="Pfam" id="PF20416">
    <property type="entry name" value="UTP20"/>
    <property type="match status" value="1"/>
</dbReference>
<protein>
    <submittedName>
        <fullName evidence="5">HEAT repeat protein (DRIM), putative</fullName>
    </submittedName>
</protein>